<dbReference type="AlphaFoldDB" id="A0A6G0XCQ7"/>
<evidence type="ECO:0000256" key="5">
    <source>
        <dbReference type="SAM" id="MobiDB-lite"/>
    </source>
</evidence>
<feature type="compositionally biased region" description="Polar residues" evidence="5">
    <location>
        <begin position="558"/>
        <end position="575"/>
    </location>
</feature>
<feature type="compositionally biased region" description="Basic and acidic residues" evidence="5">
    <location>
        <begin position="424"/>
        <end position="436"/>
    </location>
</feature>
<dbReference type="SUPFAM" id="SSF57903">
    <property type="entry name" value="FYVE/PHD zinc finger"/>
    <property type="match status" value="1"/>
</dbReference>
<dbReference type="Pfam" id="PF01363">
    <property type="entry name" value="FYVE"/>
    <property type="match status" value="1"/>
</dbReference>
<evidence type="ECO:0000259" key="7">
    <source>
        <dbReference type="PROSITE" id="PS50848"/>
    </source>
</evidence>
<evidence type="ECO:0000256" key="3">
    <source>
        <dbReference type="ARBA" id="ARBA00022833"/>
    </source>
</evidence>
<dbReference type="Proteomes" id="UP000481153">
    <property type="component" value="Unassembled WGS sequence"/>
</dbReference>
<dbReference type="PROSITE" id="PS50178">
    <property type="entry name" value="ZF_FYVE"/>
    <property type="match status" value="1"/>
</dbReference>
<protein>
    <recommendedName>
        <fullName evidence="10">FYVE-type domain-containing protein</fullName>
    </recommendedName>
</protein>
<dbReference type="SUPFAM" id="SSF55961">
    <property type="entry name" value="Bet v1-like"/>
    <property type="match status" value="1"/>
</dbReference>
<organism evidence="8 9">
    <name type="scientific">Aphanomyces euteiches</name>
    <dbReference type="NCBI Taxonomy" id="100861"/>
    <lineage>
        <taxon>Eukaryota</taxon>
        <taxon>Sar</taxon>
        <taxon>Stramenopiles</taxon>
        <taxon>Oomycota</taxon>
        <taxon>Saprolegniomycetes</taxon>
        <taxon>Saprolegniales</taxon>
        <taxon>Verrucalvaceae</taxon>
        <taxon>Aphanomyces</taxon>
    </lineage>
</organism>
<dbReference type="Pfam" id="PF01852">
    <property type="entry name" value="START"/>
    <property type="match status" value="1"/>
</dbReference>
<accession>A0A6G0XCQ7</accession>
<dbReference type="InterPro" id="IPR000306">
    <property type="entry name" value="Znf_FYVE"/>
</dbReference>
<dbReference type="InterPro" id="IPR002913">
    <property type="entry name" value="START_lipid-bd_dom"/>
</dbReference>
<dbReference type="GO" id="GO:0008270">
    <property type="term" value="F:zinc ion binding"/>
    <property type="evidence" value="ECO:0007669"/>
    <property type="project" value="UniProtKB-KW"/>
</dbReference>
<evidence type="ECO:0000256" key="4">
    <source>
        <dbReference type="PROSITE-ProRule" id="PRU00091"/>
    </source>
</evidence>
<feature type="region of interest" description="Disordered" evidence="5">
    <location>
        <begin position="558"/>
        <end position="593"/>
    </location>
</feature>
<keyword evidence="3" id="KW-0862">Zinc</keyword>
<keyword evidence="1" id="KW-0479">Metal-binding</keyword>
<dbReference type="GO" id="GO:0008289">
    <property type="term" value="F:lipid binding"/>
    <property type="evidence" value="ECO:0007669"/>
    <property type="project" value="InterPro"/>
</dbReference>
<keyword evidence="9" id="KW-1185">Reference proteome</keyword>
<gene>
    <name evidence="8" type="ORF">Ae201684_006217</name>
</gene>
<comment type="caution">
    <text evidence="8">The sequence shown here is derived from an EMBL/GenBank/DDBJ whole genome shotgun (WGS) entry which is preliminary data.</text>
</comment>
<name>A0A6G0XCQ7_9STRA</name>
<keyword evidence="2 4" id="KW-0863">Zinc-finger</keyword>
<dbReference type="InterPro" id="IPR017455">
    <property type="entry name" value="Znf_FYVE-rel"/>
</dbReference>
<feature type="region of interest" description="Disordered" evidence="5">
    <location>
        <begin position="409"/>
        <end position="436"/>
    </location>
</feature>
<dbReference type="PROSITE" id="PS50848">
    <property type="entry name" value="START"/>
    <property type="match status" value="1"/>
</dbReference>
<dbReference type="SMART" id="SM00064">
    <property type="entry name" value="FYVE"/>
    <property type="match status" value="1"/>
</dbReference>
<evidence type="ECO:0000259" key="6">
    <source>
        <dbReference type="PROSITE" id="PS50178"/>
    </source>
</evidence>
<dbReference type="VEuPathDB" id="FungiDB:AeMF1_001319"/>
<evidence type="ECO:0008006" key="10">
    <source>
        <dbReference type="Google" id="ProtNLM"/>
    </source>
</evidence>
<dbReference type="CDD" id="cd00065">
    <property type="entry name" value="FYVE_like_SF"/>
    <property type="match status" value="1"/>
</dbReference>
<dbReference type="InterPro" id="IPR052727">
    <property type="entry name" value="Rab4/Rab5_effector"/>
</dbReference>
<evidence type="ECO:0000256" key="1">
    <source>
        <dbReference type="ARBA" id="ARBA00022723"/>
    </source>
</evidence>
<dbReference type="PANTHER" id="PTHR13510">
    <property type="entry name" value="FYVE-FINGER-CONTAINING RAB5 EFFECTOR PROTEIN RABENOSYN-5-RELATED"/>
    <property type="match status" value="1"/>
</dbReference>
<feature type="domain" description="FYVE-type" evidence="6">
    <location>
        <begin position="267"/>
        <end position="328"/>
    </location>
</feature>
<feature type="domain" description="START" evidence="7">
    <location>
        <begin position="97"/>
        <end position="229"/>
    </location>
</feature>
<dbReference type="EMBL" id="VJMJ01000080">
    <property type="protein sequence ID" value="KAF0737821.1"/>
    <property type="molecule type" value="Genomic_DNA"/>
</dbReference>
<feature type="compositionally biased region" description="Polar residues" evidence="5">
    <location>
        <begin position="409"/>
        <end position="421"/>
    </location>
</feature>
<dbReference type="InterPro" id="IPR023393">
    <property type="entry name" value="START-like_dom_sf"/>
</dbReference>
<dbReference type="Gene3D" id="3.30.40.10">
    <property type="entry name" value="Zinc/RING finger domain, C3HC4 (zinc finger)"/>
    <property type="match status" value="1"/>
</dbReference>
<sequence>MAPQGLPKEFFSRPELKRHESEFLISLAKEMCMEVIFYAQENGGTVKWKLKDNKEGVQIFQGEEFGGNDDLTYVCGVNTIRATLSEVADIFNISNEDKLAEYARVFEPDLIDMLSIYDLATPTPENPMHYIGVRWSAVESASPLVKNRDFCFLECQDEFVDTRTNKQGWVRCMHSINIPCCGSLEKTLGFVRGSYYRSGFVVVETDKPGLLDVTHILQVNFKGSVPAWIRRQTLRRRVASISRIDKFFQVKKLSAGRILGDIDLQPKKHVLNCHWCSRKFDMLFTRKFRCRKCGEVVCKHCSDHWYLHLPVSGEKRVRICTMCSATCRDSPEALPAPSADDDYRPSIIRQQSSSAHADLEGNRGVMSRQLSVHESSNRYGPQSLRHENVQNNVQSLRLLDESPLVGATTANESRTASAMRQQSRHYDDNDLYRDPMGSRDNNYDFETMSAPDSSMYETNPFGLEPNANRTTDPLLRRQTNQTTPSEIPILDAAMPRLENRMRARDPNEMNPSYIESVRSIQLGSGWDSDSRTDLFNQQHFGESEVNLDTLDRAWSSQFAKQGGSQPQRPSASVLNQPVRPPPRSNESTVSMGQRSVVSHFSSYRYALQVPAEIDDDDRL</sequence>
<dbReference type="PANTHER" id="PTHR13510:SF44">
    <property type="entry name" value="RABENOSYN-5"/>
    <property type="match status" value="1"/>
</dbReference>
<feature type="compositionally biased region" description="Polar residues" evidence="5">
    <location>
        <begin position="584"/>
        <end position="593"/>
    </location>
</feature>
<evidence type="ECO:0000313" key="8">
    <source>
        <dbReference type="EMBL" id="KAF0737821.1"/>
    </source>
</evidence>
<evidence type="ECO:0000313" key="9">
    <source>
        <dbReference type="Proteomes" id="UP000481153"/>
    </source>
</evidence>
<reference evidence="8 9" key="1">
    <citation type="submission" date="2019-07" db="EMBL/GenBank/DDBJ databases">
        <title>Genomics analysis of Aphanomyces spp. identifies a new class of oomycete effector associated with host adaptation.</title>
        <authorList>
            <person name="Gaulin E."/>
        </authorList>
    </citation>
    <scope>NUCLEOTIDE SEQUENCE [LARGE SCALE GENOMIC DNA]</scope>
    <source>
        <strain evidence="8 9">ATCC 201684</strain>
    </source>
</reference>
<proteinExistence type="predicted"/>
<dbReference type="InterPro" id="IPR011011">
    <property type="entry name" value="Znf_FYVE_PHD"/>
</dbReference>
<dbReference type="Gene3D" id="3.30.530.20">
    <property type="match status" value="1"/>
</dbReference>
<evidence type="ECO:0000256" key="2">
    <source>
        <dbReference type="ARBA" id="ARBA00022771"/>
    </source>
</evidence>
<dbReference type="InterPro" id="IPR013083">
    <property type="entry name" value="Znf_RING/FYVE/PHD"/>
</dbReference>